<name>A0A5R9L3Z8_9BACT</name>
<dbReference type="OrthoDB" id="9809781at2"/>
<keyword evidence="1" id="KW-0732">Signal</keyword>
<dbReference type="InterPro" id="IPR029052">
    <property type="entry name" value="Metallo-depent_PP-like"/>
</dbReference>
<dbReference type="InterPro" id="IPR008963">
    <property type="entry name" value="Purple_acid_Pase-like_N"/>
</dbReference>
<dbReference type="PANTHER" id="PTHR45867">
    <property type="entry name" value="PURPLE ACID PHOSPHATASE"/>
    <property type="match status" value="1"/>
</dbReference>
<dbReference type="PANTHER" id="PTHR45867:SF3">
    <property type="entry name" value="ACID PHOSPHATASE TYPE 7"/>
    <property type="match status" value="1"/>
</dbReference>
<protein>
    <submittedName>
        <fullName evidence="5">T9SS type A sorting domain-containing protein</fullName>
    </submittedName>
</protein>
<evidence type="ECO:0000313" key="6">
    <source>
        <dbReference type="Proteomes" id="UP000306402"/>
    </source>
</evidence>
<accession>A0A5R9L3Z8</accession>
<sequence length="706" mass="78748">MRITLHSIHCYTHKKLAISLLMLIVCYLPGYAVPSVIRGPYLQAATPTSIVIRWRTDEACDSRVKLGSSVGGLTQIVDDANSVTEHEVKVTGLTANTKYFYSIGTSQTVLQGNPDNFFQTLPLPGTIQKYRIGVLGDCGNNSVNQINTRDQLINYLGNNYLNAWILLGDNAYSFGNDGEFQSNFFNIYKDNFLRRSPVYPAPGNHDYADNPTRQDTHVMPYYDIFTMPKSGEAGGVASNTEAYYSFDYGNIHFLSLDSYGREDNASRLYDTLGKQVKWIKQDLAANKNKDWVVAYWHHPPYTKGSHNSDTESELVKIRTDFIRILERNGVDLILCGHSHDYERSKLMQGHYGLENSFDPAVHNLSNSTGKYDGTPDSCPYEKTSAKNQGTVYVVSGSAGQLSGSQANYPHDGMPFSDATHGGSMLLEVEGNRLDAKWIGADGAIRDQFTLAKDVNVKKNITIVEGKNATLTSSYIGSYQWSTGGNTRSITVSPNVTTDYIVKDGKSCLADTFHVTVSPPLPIRLVSFDGMANENNQVKIHWITNFEENAAHYLIERAADGKSFTEVGLIQAVGNSSKDITYSFIDSLAATFPVDRFYYRLKQVDEDGRFMYSQMIVVKLNTDFPAFNLQLMPNPANGNDITLMLSASEKVNGTLEVYDISGKQIFKEALSITQSTKLPFRKVLQPGTYLFRFRSDLHMITRKLVVH</sequence>
<dbReference type="GO" id="GO:0003993">
    <property type="term" value="F:acid phosphatase activity"/>
    <property type="evidence" value="ECO:0007669"/>
    <property type="project" value="InterPro"/>
</dbReference>
<evidence type="ECO:0000259" key="2">
    <source>
        <dbReference type="Pfam" id="PF00149"/>
    </source>
</evidence>
<dbReference type="InterPro" id="IPR004843">
    <property type="entry name" value="Calcineurin-like_PHP"/>
</dbReference>
<keyword evidence="6" id="KW-1185">Reference proteome</keyword>
<dbReference type="Pfam" id="PF18962">
    <property type="entry name" value="Por_Secre_tail"/>
    <property type="match status" value="1"/>
</dbReference>
<dbReference type="Proteomes" id="UP000306402">
    <property type="component" value="Unassembled WGS sequence"/>
</dbReference>
<dbReference type="CDD" id="cd00063">
    <property type="entry name" value="FN3"/>
    <property type="match status" value="1"/>
</dbReference>
<dbReference type="Pfam" id="PF16656">
    <property type="entry name" value="Pur_ac_phosph_N"/>
    <property type="match status" value="1"/>
</dbReference>
<dbReference type="GO" id="GO:0046872">
    <property type="term" value="F:metal ion binding"/>
    <property type="evidence" value="ECO:0007669"/>
    <property type="project" value="InterPro"/>
</dbReference>
<feature type="domain" description="Calcineurin-like phosphoesterase" evidence="2">
    <location>
        <begin position="131"/>
        <end position="341"/>
    </location>
</feature>
<dbReference type="Gene3D" id="2.60.40.10">
    <property type="entry name" value="Immunoglobulins"/>
    <property type="match status" value="1"/>
</dbReference>
<dbReference type="InterPro" id="IPR003961">
    <property type="entry name" value="FN3_dom"/>
</dbReference>
<evidence type="ECO:0000256" key="1">
    <source>
        <dbReference type="ARBA" id="ARBA00022729"/>
    </source>
</evidence>
<dbReference type="Gene3D" id="3.60.21.10">
    <property type="match status" value="1"/>
</dbReference>
<proteinExistence type="predicted"/>
<reference evidence="5 6" key="1">
    <citation type="submission" date="2019-05" db="EMBL/GenBank/DDBJ databases">
        <authorList>
            <person name="Qu J.-H."/>
        </authorList>
    </citation>
    <scope>NUCLEOTIDE SEQUENCE [LARGE SCALE GENOMIC DNA]</scope>
    <source>
        <strain evidence="5 6">T17</strain>
    </source>
</reference>
<comment type="caution">
    <text evidence="5">The sequence shown here is derived from an EMBL/GenBank/DDBJ whole genome shotgun (WGS) entry which is preliminary data.</text>
</comment>
<evidence type="ECO:0000259" key="3">
    <source>
        <dbReference type="Pfam" id="PF16656"/>
    </source>
</evidence>
<gene>
    <name evidence="5" type="ORF">FEN17_05710</name>
</gene>
<dbReference type="InterPro" id="IPR015914">
    <property type="entry name" value="PAPs_N"/>
</dbReference>
<organism evidence="5 6">
    <name type="scientific">Dyadobacter luticola</name>
    <dbReference type="NCBI Taxonomy" id="1979387"/>
    <lineage>
        <taxon>Bacteria</taxon>
        <taxon>Pseudomonadati</taxon>
        <taxon>Bacteroidota</taxon>
        <taxon>Cytophagia</taxon>
        <taxon>Cytophagales</taxon>
        <taxon>Spirosomataceae</taxon>
        <taxon>Dyadobacter</taxon>
    </lineage>
</organism>
<dbReference type="Gene3D" id="2.60.40.380">
    <property type="entry name" value="Purple acid phosphatase-like, N-terminal"/>
    <property type="match status" value="1"/>
</dbReference>
<dbReference type="InterPro" id="IPR013783">
    <property type="entry name" value="Ig-like_fold"/>
</dbReference>
<dbReference type="SUPFAM" id="SSF56300">
    <property type="entry name" value="Metallo-dependent phosphatases"/>
    <property type="match status" value="1"/>
</dbReference>
<evidence type="ECO:0000313" key="5">
    <source>
        <dbReference type="EMBL" id="TLV03107.1"/>
    </source>
</evidence>
<dbReference type="InterPro" id="IPR026444">
    <property type="entry name" value="Secre_tail"/>
</dbReference>
<dbReference type="EMBL" id="VCEJ01000002">
    <property type="protein sequence ID" value="TLV03107.1"/>
    <property type="molecule type" value="Genomic_DNA"/>
</dbReference>
<dbReference type="AlphaFoldDB" id="A0A5R9L3Z8"/>
<feature type="domain" description="Purple acid phosphatase N-terminal" evidence="3">
    <location>
        <begin position="43"/>
        <end position="108"/>
    </location>
</feature>
<evidence type="ECO:0000259" key="4">
    <source>
        <dbReference type="Pfam" id="PF18962"/>
    </source>
</evidence>
<dbReference type="NCBIfam" id="TIGR04183">
    <property type="entry name" value="Por_Secre_tail"/>
    <property type="match status" value="1"/>
</dbReference>
<dbReference type="RefSeq" id="WP_138364314.1">
    <property type="nucleotide sequence ID" value="NZ_VCEJ01000002.1"/>
</dbReference>
<dbReference type="Pfam" id="PF00149">
    <property type="entry name" value="Metallophos"/>
    <property type="match status" value="1"/>
</dbReference>
<dbReference type="SUPFAM" id="SSF49363">
    <property type="entry name" value="Purple acid phosphatase, N-terminal domain"/>
    <property type="match status" value="1"/>
</dbReference>
<feature type="domain" description="Secretion system C-terminal sorting" evidence="4">
    <location>
        <begin position="632"/>
        <end position="705"/>
    </location>
</feature>